<protein>
    <recommendedName>
        <fullName evidence="5">Fibronectin type III domain-containing protein</fullName>
    </recommendedName>
</protein>
<dbReference type="EMBL" id="JABFRW010000171">
    <property type="protein sequence ID" value="NOT35082.1"/>
    <property type="molecule type" value="Genomic_DNA"/>
</dbReference>
<dbReference type="Proteomes" id="UP000580839">
    <property type="component" value="Unassembled WGS sequence"/>
</dbReference>
<proteinExistence type="predicted"/>
<organism evidence="3 4">
    <name type="scientific">Eiseniibacteriota bacterium</name>
    <dbReference type="NCBI Taxonomy" id="2212470"/>
    <lineage>
        <taxon>Bacteria</taxon>
        <taxon>Candidatus Eiseniibacteriota</taxon>
    </lineage>
</organism>
<feature type="signal peptide" evidence="2">
    <location>
        <begin position="1"/>
        <end position="27"/>
    </location>
</feature>
<comment type="caution">
    <text evidence="3">The sequence shown here is derived from an EMBL/GenBank/DDBJ whole genome shotgun (WGS) entry which is preliminary data.</text>
</comment>
<accession>A0A849SI75</accession>
<evidence type="ECO:0000313" key="4">
    <source>
        <dbReference type="Proteomes" id="UP000580839"/>
    </source>
</evidence>
<evidence type="ECO:0000256" key="2">
    <source>
        <dbReference type="SAM" id="SignalP"/>
    </source>
</evidence>
<evidence type="ECO:0008006" key="5">
    <source>
        <dbReference type="Google" id="ProtNLM"/>
    </source>
</evidence>
<name>A0A849SI75_UNCEI</name>
<gene>
    <name evidence="3" type="ORF">HOP12_13105</name>
</gene>
<feature type="region of interest" description="Disordered" evidence="1">
    <location>
        <begin position="274"/>
        <end position="297"/>
    </location>
</feature>
<reference evidence="3 4" key="1">
    <citation type="submission" date="2020-04" db="EMBL/GenBank/DDBJ databases">
        <title>Metagenomic profiling of ammonia- and methane-oxidizing microorganisms in a Dutch drinking water treatment plant.</title>
        <authorList>
            <person name="Poghosyan L."/>
            <person name="Leucker S."/>
        </authorList>
    </citation>
    <scope>NUCLEOTIDE SEQUENCE [LARGE SCALE GENOMIC DNA]</scope>
    <source>
        <strain evidence="3">S-RSF-IL-03</strain>
    </source>
</reference>
<evidence type="ECO:0000313" key="3">
    <source>
        <dbReference type="EMBL" id="NOT35082.1"/>
    </source>
</evidence>
<evidence type="ECO:0000256" key="1">
    <source>
        <dbReference type="SAM" id="MobiDB-lite"/>
    </source>
</evidence>
<dbReference type="AlphaFoldDB" id="A0A849SI75"/>
<keyword evidence="2" id="KW-0732">Signal</keyword>
<feature type="chain" id="PRO_5032612946" description="Fibronectin type III domain-containing protein" evidence="2">
    <location>
        <begin position="28"/>
        <end position="297"/>
    </location>
</feature>
<sequence>MKLLLRVMLVAAAIAWCAPISSALAQAYDTPTIELVETTRYSVTVRIHAGASGMPAGFGLDWMRKSDYDTGGWNSTYYYCSFWGTATWNFEPGNDSYLLAPNQSQIVELGDVFDETGMSADYFDELEPGTQYVVRMYALGDANGDVSDYSGTILGDTKPKDPDCVFSQGYWKNHSNAWPVASLTLGSVSYTKTQLLSILNKAAQGNGLIILAKQLIAAKLNLAMGANPSPVSSTISAADAQIGSLVIPPVGSGFLTPNSTSIKSKTLDDFNNGKIPTDCTPTPAHSTSWGSIKTHYR</sequence>
<feature type="compositionally biased region" description="Polar residues" evidence="1">
    <location>
        <begin position="279"/>
        <end position="291"/>
    </location>
</feature>